<name>A0ABR3AEZ9_9AGAR</name>
<proteinExistence type="predicted"/>
<dbReference type="Pfam" id="PF24852">
    <property type="entry name" value="DUF7726"/>
    <property type="match status" value="1"/>
</dbReference>
<comment type="caution">
    <text evidence="3">The sequence shown here is derived from an EMBL/GenBank/DDBJ whole genome shotgun (WGS) entry which is preliminary data.</text>
</comment>
<protein>
    <recommendedName>
        <fullName evidence="2">DUF7726 domain-containing protein</fullName>
    </recommendedName>
</protein>
<dbReference type="Proteomes" id="UP001437256">
    <property type="component" value="Unassembled WGS sequence"/>
</dbReference>
<dbReference type="InterPro" id="IPR056143">
    <property type="entry name" value="DUF7726"/>
</dbReference>
<accession>A0ABR3AEZ9</accession>
<feature type="compositionally biased region" description="Basic and acidic residues" evidence="1">
    <location>
        <begin position="44"/>
        <end position="55"/>
    </location>
</feature>
<feature type="domain" description="DUF7726" evidence="2">
    <location>
        <begin position="67"/>
        <end position="138"/>
    </location>
</feature>
<gene>
    <name evidence="3" type="ORF">AAF712_001033</name>
</gene>
<sequence length="157" mass="17711">MPKRKSEALNDPEEVDSVDHASTNASTSRSKKARVAEASSSTSKQKDTPKSWKDVELEDEDDGSVPIFDLPGEVRRKIRLLLKTPNFKVTHWLKEIGNINSNSYNRFMSMRGPLDGAQNGTYYAAYVYFEKVRIAEGKRKTPKRIENEKAYAARGGL</sequence>
<evidence type="ECO:0000313" key="3">
    <source>
        <dbReference type="EMBL" id="KAL0072110.1"/>
    </source>
</evidence>
<evidence type="ECO:0000256" key="1">
    <source>
        <dbReference type="SAM" id="MobiDB-lite"/>
    </source>
</evidence>
<dbReference type="PANTHER" id="PTHR42339:SF1">
    <property type="entry name" value="HISTONE H1"/>
    <property type="match status" value="1"/>
</dbReference>
<evidence type="ECO:0000313" key="4">
    <source>
        <dbReference type="Proteomes" id="UP001437256"/>
    </source>
</evidence>
<evidence type="ECO:0000259" key="2">
    <source>
        <dbReference type="Pfam" id="PF24852"/>
    </source>
</evidence>
<reference evidence="3 4" key="1">
    <citation type="submission" date="2024-05" db="EMBL/GenBank/DDBJ databases">
        <title>A draft genome resource for the thread blight pathogen Marasmius tenuissimus strain MS-2.</title>
        <authorList>
            <person name="Yulfo-Soto G.E."/>
            <person name="Baruah I.K."/>
            <person name="Amoako-Attah I."/>
            <person name="Bukari Y."/>
            <person name="Meinhardt L.W."/>
            <person name="Bailey B.A."/>
            <person name="Cohen S.P."/>
        </authorList>
    </citation>
    <scope>NUCLEOTIDE SEQUENCE [LARGE SCALE GENOMIC DNA]</scope>
    <source>
        <strain evidence="3 4">MS-2</strain>
    </source>
</reference>
<feature type="region of interest" description="Disordered" evidence="1">
    <location>
        <begin position="1"/>
        <end position="68"/>
    </location>
</feature>
<organism evidence="3 4">
    <name type="scientific">Marasmius tenuissimus</name>
    <dbReference type="NCBI Taxonomy" id="585030"/>
    <lineage>
        <taxon>Eukaryota</taxon>
        <taxon>Fungi</taxon>
        <taxon>Dikarya</taxon>
        <taxon>Basidiomycota</taxon>
        <taxon>Agaricomycotina</taxon>
        <taxon>Agaricomycetes</taxon>
        <taxon>Agaricomycetidae</taxon>
        <taxon>Agaricales</taxon>
        <taxon>Marasmiineae</taxon>
        <taxon>Marasmiaceae</taxon>
        <taxon>Marasmius</taxon>
    </lineage>
</organism>
<dbReference type="EMBL" id="JBBXMP010000002">
    <property type="protein sequence ID" value="KAL0072110.1"/>
    <property type="molecule type" value="Genomic_DNA"/>
</dbReference>
<keyword evidence="4" id="KW-1185">Reference proteome</keyword>
<dbReference type="PANTHER" id="PTHR42339">
    <property type="entry name" value="HISTONE H1"/>
    <property type="match status" value="1"/>
</dbReference>